<feature type="coiled-coil region" evidence="2">
    <location>
        <begin position="364"/>
        <end position="422"/>
    </location>
</feature>
<dbReference type="EMBL" id="BHEO01000004">
    <property type="protein sequence ID" value="GBU04561.1"/>
    <property type="molecule type" value="Genomic_DNA"/>
</dbReference>
<dbReference type="CDD" id="cd17242">
    <property type="entry name" value="MobM_relaxase"/>
    <property type="match status" value="1"/>
</dbReference>
<reference evidence="5 6" key="2">
    <citation type="submission" date="2019-03" db="EMBL/GenBank/DDBJ databases">
        <title>Genomic Encyclopedia of Type Strains, Phase IV (KMG-IV): sequencing the most valuable type-strain genomes for metagenomic binning, comparative biology and taxonomic classification.</title>
        <authorList>
            <person name="Goeker M."/>
        </authorList>
    </citation>
    <scope>NUCLEOTIDE SEQUENCE [LARGE SCALE GENOMIC DNA]</scope>
    <source>
        <strain evidence="5 6">DSM 103426</strain>
    </source>
</reference>
<evidence type="ECO:0000313" key="6">
    <source>
        <dbReference type="Proteomes" id="UP000294613"/>
    </source>
</evidence>
<evidence type="ECO:0000313" key="5">
    <source>
        <dbReference type="EMBL" id="TCS59778.1"/>
    </source>
</evidence>
<evidence type="ECO:0000313" key="7">
    <source>
        <dbReference type="Proteomes" id="UP000702954"/>
    </source>
</evidence>
<dbReference type="Proteomes" id="UP000294613">
    <property type="component" value="Unassembled WGS sequence"/>
</dbReference>
<dbReference type="Proteomes" id="UP000702954">
    <property type="component" value="Unassembled WGS sequence"/>
</dbReference>
<keyword evidence="2" id="KW-0175">Coiled coil</keyword>
<dbReference type="Pfam" id="PF01076">
    <property type="entry name" value="Mob_Pre"/>
    <property type="match status" value="1"/>
</dbReference>
<evidence type="ECO:0000313" key="4">
    <source>
        <dbReference type="EMBL" id="GBU04564.1"/>
    </source>
</evidence>
<dbReference type="EMBL" id="BHEO01000004">
    <property type="protein sequence ID" value="GBU04564.1"/>
    <property type="molecule type" value="Genomic_DNA"/>
</dbReference>
<reference evidence="3 7" key="1">
    <citation type="journal article" date="2018" name="Int. J. Syst. Evol. Microbiol.">
        <title>Draft Genome Sequence of Faecalimonas umbilicata JCM 30896T, an Acetate-Producing Bacterium Isolated from Human Feces.</title>
        <authorList>
            <person name="Sakamoto M."/>
            <person name="Ikeyama N."/>
            <person name="Yuki M."/>
            <person name="Ohkuma M."/>
        </authorList>
    </citation>
    <scope>NUCLEOTIDE SEQUENCE [LARGE SCALE GENOMIC DNA]</scope>
    <source>
        <strain evidence="3 7">EGH7</strain>
    </source>
</reference>
<dbReference type="EMBL" id="SLZV01000052">
    <property type="protein sequence ID" value="TCS59778.1"/>
    <property type="molecule type" value="Genomic_DNA"/>
</dbReference>
<keyword evidence="7" id="KW-1185">Reference proteome</keyword>
<organism evidence="5 6">
    <name type="scientific">Faecalimonas umbilicata</name>
    <dbReference type="NCBI Taxonomy" id="1912855"/>
    <lineage>
        <taxon>Bacteria</taxon>
        <taxon>Bacillati</taxon>
        <taxon>Bacillota</taxon>
        <taxon>Clostridia</taxon>
        <taxon>Lachnospirales</taxon>
        <taxon>Lachnospiraceae</taxon>
        <taxon>Faecalimonas</taxon>
    </lineage>
</organism>
<evidence type="ECO:0000256" key="2">
    <source>
        <dbReference type="SAM" id="Coils"/>
    </source>
</evidence>
<dbReference type="AlphaFoldDB" id="A0A4R3J1X1"/>
<evidence type="ECO:0000313" key="3">
    <source>
        <dbReference type="EMBL" id="GBU04561.1"/>
    </source>
</evidence>
<sequence>MGRISMPQGKGSQLHNRRKYEEIGKEVPEHINTKLTSQNITLVDLNIRQAYQSIFGKAVAEYNNKQRRSDRKIEDYYSYIQKSKNGEKLFYEDILQWGKKEDFQSEETREKAKRALIEYVNTFEQRNPNLKLIGAYIHMDEASPHLHLDYVPVAHGYKRGLSARNSLDRAMKEMGFIPEKESRQNNATKMWKENERSYFGDICRNMGLSVEAERKARGSLSVEEYKAAKDEMLKGIEKEYAKKEQAIAEIDRITSYMALQGNEAVKAENMTIEPKKSFWGKTESLERKGVFIENMDEQQIHTLMGRVKFSDKLLDESAYTEKYCEMIKRSAKMEAEKIRSEATADRNKVIAKAEGILRQKEEIIAAAERWAKSLQAKYDELSEKVMSLLKMERRLQGEVAELQDKRMELEPIKQEVEEMKKAKSILSGELSYEFTRSKFRSWRSMPFGSSYDTYREKGELLALYKDGTIRKVGSNKQGGFDEKTLNDEKAGLCVVGIMQEEEKVQMPKRLLNELLQKTDNAVGLSEDLGAFIQQQKEVSKIAGKGTHLRLR</sequence>
<gene>
    <name evidence="5" type="ORF">EDD74_1521</name>
    <name evidence="3" type="ORF">FAEUMB_11020</name>
    <name evidence="4" type="ORF">FAEUMB_11050</name>
</gene>
<dbReference type="GO" id="GO:0006310">
    <property type="term" value="P:DNA recombination"/>
    <property type="evidence" value="ECO:0007669"/>
    <property type="project" value="InterPro"/>
</dbReference>
<evidence type="ECO:0000256" key="1">
    <source>
        <dbReference type="ARBA" id="ARBA00010657"/>
    </source>
</evidence>
<comment type="caution">
    <text evidence="5">The sequence shown here is derived from an EMBL/GenBank/DDBJ whole genome shotgun (WGS) entry which is preliminary data.</text>
</comment>
<dbReference type="GO" id="GO:0003677">
    <property type="term" value="F:DNA binding"/>
    <property type="evidence" value="ECO:0007669"/>
    <property type="project" value="InterPro"/>
</dbReference>
<proteinExistence type="inferred from homology"/>
<comment type="similarity">
    <text evidence="1">Belongs to the plasmid mobilization pre family.</text>
</comment>
<name>A0A4R3J1X1_9FIRM</name>
<protein>
    <submittedName>
        <fullName evidence="5">Plasmid recombination enzyme</fullName>
    </submittedName>
</protein>
<accession>A0A4R3J1X1</accession>
<dbReference type="InterPro" id="IPR001668">
    <property type="entry name" value="Mob_Pre"/>
</dbReference>
<dbReference type="Gene3D" id="3.30.930.30">
    <property type="match status" value="1"/>
</dbReference>
<dbReference type="RefSeq" id="WP_116441420.1">
    <property type="nucleotide sequence ID" value="NZ_BHEO01000004.1"/>
</dbReference>